<dbReference type="InParanoid" id="A0A1D2VFG6"/>
<comment type="function">
    <text evidence="7">TFIIA is a component of the transcription machinery of RNA polymerase II and plays an important role in transcriptional activation. TFIIA in a complex with TBP mediates transcriptional activity.</text>
</comment>
<gene>
    <name evidence="11" type="ORF">ASCRUDRAFT_76286</name>
</gene>
<name>A0A1D2VFG6_9ASCO</name>
<dbReference type="FunFam" id="1.10.287.190:FF:000001">
    <property type="entry name" value="Transcription initiation factor IIA subunit 2"/>
    <property type="match status" value="1"/>
</dbReference>
<dbReference type="STRING" id="1344418.A0A1D2VFG6"/>
<dbReference type="InterPro" id="IPR015872">
    <property type="entry name" value="TFIIA_gsu_N"/>
</dbReference>
<dbReference type="OrthoDB" id="586585at2759"/>
<evidence type="ECO:0000313" key="11">
    <source>
        <dbReference type="EMBL" id="ODV60260.1"/>
    </source>
</evidence>
<dbReference type="GO" id="GO:0003743">
    <property type="term" value="F:translation initiation factor activity"/>
    <property type="evidence" value="ECO:0007669"/>
    <property type="project" value="UniProtKB-KW"/>
</dbReference>
<keyword evidence="6 8" id="KW-0539">Nucleus</keyword>
<evidence type="ECO:0000259" key="10">
    <source>
        <dbReference type="Pfam" id="PF02751"/>
    </source>
</evidence>
<dbReference type="InterPro" id="IPR009083">
    <property type="entry name" value="TFIIA_a-hlx"/>
</dbReference>
<dbReference type="Proteomes" id="UP000095038">
    <property type="component" value="Unassembled WGS sequence"/>
</dbReference>
<dbReference type="GO" id="GO:0000979">
    <property type="term" value="F:RNA polymerase II core promoter sequence-specific DNA binding"/>
    <property type="evidence" value="ECO:0007669"/>
    <property type="project" value="EnsemblFungi"/>
</dbReference>
<dbReference type="InterPro" id="IPR003194">
    <property type="entry name" value="TFIIA_gsu"/>
</dbReference>
<dbReference type="FunCoup" id="A0A1D2VFG6">
    <property type="interactions" value="491"/>
</dbReference>
<evidence type="ECO:0000256" key="3">
    <source>
        <dbReference type="ARBA" id="ARBA00019928"/>
    </source>
</evidence>
<dbReference type="GO" id="GO:0017025">
    <property type="term" value="F:TBP-class protein binding"/>
    <property type="evidence" value="ECO:0007669"/>
    <property type="project" value="EnsemblFungi"/>
</dbReference>
<evidence type="ECO:0000256" key="4">
    <source>
        <dbReference type="ARBA" id="ARBA00023015"/>
    </source>
</evidence>
<dbReference type="SUPFAM" id="SSF47396">
    <property type="entry name" value="Transcription factor IIA (TFIIA), alpha-helical domain"/>
    <property type="match status" value="1"/>
</dbReference>
<dbReference type="EMBL" id="KV454482">
    <property type="protein sequence ID" value="ODV60260.1"/>
    <property type="molecule type" value="Genomic_DNA"/>
</dbReference>
<dbReference type="GeneID" id="30967042"/>
<reference evidence="12" key="1">
    <citation type="submission" date="2016-05" db="EMBL/GenBank/DDBJ databases">
        <title>Comparative genomics of biotechnologically important yeasts.</title>
        <authorList>
            <consortium name="DOE Joint Genome Institute"/>
            <person name="Riley R."/>
            <person name="Haridas S."/>
            <person name="Wolfe K.H."/>
            <person name="Lopes M.R."/>
            <person name="Hittinger C.T."/>
            <person name="Goker M."/>
            <person name="Salamov A."/>
            <person name="Wisecaver J."/>
            <person name="Long T.M."/>
            <person name="Aerts A.L."/>
            <person name="Barry K."/>
            <person name="Choi C."/>
            <person name="Clum A."/>
            <person name="Coughlan A.Y."/>
            <person name="Deshpande S."/>
            <person name="Douglass A.P."/>
            <person name="Hanson S.J."/>
            <person name="Klenk H.-P."/>
            <person name="Labutti K."/>
            <person name="Lapidus A."/>
            <person name="Lindquist E."/>
            <person name="Lipzen A."/>
            <person name="Meier-Kolthoff J.P."/>
            <person name="Ohm R.A."/>
            <person name="Otillar R.P."/>
            <person name="Pangilinan J."/>
            <person name="Peng Y."/>
            <person name="Rokas A."/>
            <person name="Rosa C.A."/>
            <person name="Scheuner C."/>
            <person name="Sibirny A.A."/>
            <person name="Slot J.C."/>
            <person name="Stielow J.B."/>
            <person name="Sun H."/>
            <person name="Kurtzman C.P."/>
            <person name="Blackwell M."/>
            <person name="Grigoriev I.V."/>
            <person name="Jeffries T.W."/>
        </authorList>
    </citation>
    <scope>NUCLEOTIDE SEQUENCE [LARGE SCALE GENOMIC DNA]</scope>
    <source>
        <strain evidence="12">DSM 1968</strain>
    </source>
</reference>
<proteinExistence type="inferred from homology"/>
<protein>
    <recommendedName>
        <fullName evidence="3 8">Transcription initiation factor IIA subunit 2</fullName>
    </recommendedName>
</protein>
<sequence>MNNPAYYELYRRTTIGIALTDALDNLILDQRIQPQLAIAVLSIFDKVISDQLKETIKSKLNFKGHLSIYNFCDDVWTFQIKDLDIKLDNNETLSVDKLRIVACSSKRAGE</sequence>
<keyword evidence="11" id="KW-0396">Initiation factor</keyword>
<comment type="subcellular location">
    <subcellularLocation>
        <location evidence="1 8">Nucleus</location>
    </subcellularLocation>
</comment>
<dbReference type="InterPro" id="IPR009088">
    <property type="entry name" value="TFIIA_b-brl"/>
</dbReference>
<dbReference type="SUPFAM" id="SSF50784">
    <property type="entry name" value="Transcription factor IIA (TFIIA), beta-barrel domain"/>
    <property type="match status" value="1"/>
</dbReference>
<accession>A0A1D2VFG6</accession>
<dbReference type="InterPro" id="IPR015871">
    <property type="entry name" value="TFIIA_gsu_C"/>
</dbReference>
<feature type="domain" description="Transcription initiation factor IIA gamma subunit N-terminal" evidence="9">
    <location>
        <begin position="6"/>
        <end position="52"/>
    </location>
</feature>
<keyword evidence="5 8" id="KW-0804">Transcription</keyword>
<dbReference type="Gene3D" id="1.10.287.190">
    <property type="entry name" value="Transcription factor IIA gamma subunit, alpha-helical domain"/>
    <property type="match status" value="1"/>
</dbReference>
<dbReference type="GO" id="GO:0051123">
    <property type="term" value="P:RNA polymerase II preinitiation complex assembly"/>
    <property type="evidence" value="ECO:0007669"/>
    <property type="project" value="EnsemblFungi"/>
</dbReference>
<dbReference type="Gene3D" id="2.30.18.10">
    <property type="entry name" value="Transcription factor IIA (TFIIA), beta-barrel domain"/>
    <property type="match status" value="1"/>
</dbReference>
<dbReference type="CDD" id="cd10145">
    <property type="entry name" value="TFIIA_gamma_N"/>
    <property type="match status" value="1"/>
</dbReference>
<evidence type="ECO:0000256" key="6">
    <source>
        <dbReference type="ARBA" id="ARBA00023242"/>
    </source>
</evidence>
<organism evidence="11 12">
    <name type="scientific">Ascoidea rubescens DSM 1968</name>
    <dbReference type="NCBI Taxonomy" id="1344418"/>
    <lineage>
        <taxon>Eukaryota</taxon>
        <taxon>Fungi</taxon>
        <taxon>Dikarya</taxon>
        <taxon>Ascomycota</taxon>
        <taxon>Saccharomycotina</taxon>
        <taxon>Saccharomycetes</taxon>
        <taxon>Ascoideaceae</taxon>
        <taxon>Ascoidea</taxon>
    </lineage>
</organism>
<keyword evidence="11" id="KW-0648">Protein biosynthesis</keyword>
<keyword evidence="4 8" id="KW-0805">Transcription regulation</keyword>
<feature type="domain" description="Transcription initiation factor IIA gamma subunit C-terminal" evidence="10">
    <location>
        <begin position="63"/>
        <end position="105"/>
    </location>
</feature>
<evidence type="ECO:0000256" key="2">
    <source>
        <dbReference type="ARBA" id="ARBA00007675"/>
    </source>
</evidence>
<dbReference type="AlphaFoldDB" id="A0A1D2VFG6"/>
<evidence type="ECO:0000256" key="1">
    <source>
        <dbReference type="ARBA" id="ARBA00004123"/>
    </source>
</evidence>
<evidence type="ECO:0000313" key="12">
    <source>
        <dbReference type="Proteomes" id="UP000095038"/>
    </source>
</evidence>
<evidence type="ECO:0000256" key="8">
    <source>
        <dbReference type="PIRNR" id="PIRNR009415"/>
    </source>
</evidence>
<dbReference type="Pfam" id="PF02751">
    <property type="entry name" value="TFIIA_gamma_C"/>
    <property type="match status" value="1"/>
</dbReference>
<evidence type="ECO:0000259" key="9">
    <source>
        <dbReference type="Pfam" id="PF02268"/>
    </source>
</evidence>
<keyword evidence="12" id="KW-1185">Reference proteome</keyword>
<evidence type="ECO:0000256" key="7">
    <source>
        <dbReference type="ARBA" id="ARBA00024733"/>
    </source>
</evidence>
<dbReference type="Pfam" id="PF02268">
    <property type="entry name" value="TFIIA_gamma_N"/>
    <property type="match status" value="1"/>
</dbReference>
<dbReference type="GO" id="GO:0060261">
    <property type="term" value="P:positive regulation of transcription initiation by RNA polymerase II"/>
    <property type="evidence" value="ECO:0007669"/>
    <property type="project" value="EnsemblFungi"/>
</dbReference>
<comment type="similarity">
    <text evidence="2 8">Belongs to the TFIIA subunit 2 family.</text>
</comment>
<dbReference type="GO" id="GO:0005672">
    <property type="term" value="C:transcription factor TFIIA complex"/>
    <property type="evidence" value="ECO:0007669"/>
    <property type="project" value="EnsemblFungi"/>
</dbReference>
<dbReference type="PANTHER" id="PTHR10966">
    <property type="entry name" value="TRANSCRIPTION INITIATION FACTOR IIA SUBUNIT 2"/>
    <property type="match status" value="1"/>
</dbReference>
<dbReference type="PIRSF" id="PIRSF009415">
    <property type="entry name" value="Hum_TFIIA_gamma"/>
    <property type="match status" value="1"/>
</dbReference>
<dbReference type="RefSeq" id="XP_020046567.1">
    <property type="nucleotide sequence ID" value="XM_020193406.1"/>
</dbReference>
<evidence type="ECO:0000256" key="5">
    <source>
        <dbReference type="ARBA" id="ARBA00023163"/>
    </source>
</evidence>
<dbReference type="CDD" id="cd10014">
    <property type="entry name" value="TFIIA_gamma_C"/>
    <property type="match status" value="1"/>
</dbReference>